<protein>
    <submittedName>
        <fullName evidence="2">Rod shape-determining protein MreD</fullName>
    </submittedName>
</protein>
<evidence type="ECO:0000256" key="1">
    <source>
        <dbReference type="SAM" id="Phobius"/>
    </source>
</evidence>
<feature type="transmembrane region" description="Helical" evidence="1">
    <location>
        <begin position="37"/>
        <end position="63"/>
    </location>
</feature>
<feature type="transmembrane region" description="Helical" evidence="1">
    <location>
        <begin position="140"/>
        <end position="162"/>
    </location>
</feature>
<name>A0ABM7S191_9FLAO</name>
<evidence type="ECO:0000313" key="2">
    <source>
        <dbReference type="EMBL" id="BCY27492.1"/>
    </source>
</evidence>
<feature type="transmembrane region" description="Helical" evidence="1">
    <location>
        <begin position="112"/>
        <end position="134"/>
    </location>
</feature>
<keyword evidence="1" id="KW-0812">Transmembrane</keyword>
<gene>
    <name evidence="2" type="primary">mreD</name>
    <name evidence="2" type="ORF">KK2020170_03600</name>
</gene>
<keyword evidence="3" id="KW-1185">Reference proteome</keyword>
<dbReference type="EMBL" id="AP024749">
    <property type="protein sequence ID" value="BCY27492.1"/>
    <property type="molecule type" value="Genomic_DNA"/>
</dbReference>
<dbReference type="Proteomes" id="UP000825258">
    <property type="component" value="Chromosome"/>
</dbReference>
<dbReference type="RefSeq" id="WP_221259110.1">
    <property type="nucleotide sequence ID" value="NZ_AP024749.1"/>
</dbReference>
<keyword evidence="1" id="KW-0472">Membrane</keyword>
<reference evidence="2 3" key="1">
    <citation type="submission" date="2021-06" db="EMBL/GenBank/DDBJ databases">
        <title>Whole genome sequences of Flavobacterium sp. KK2020170 and assembly.</title>
        <authorList>
            <person name="Kitahara K."/>
            <person name="Miyoshi S."/>
            <person name="Uesaka K."/>
        </authorList>
    </citation>
    <scope>NUCLEOTIDE SEQUENCE [LARGE SCALE GENOMIC DNA]</scope>
    <source>
        <strain evidence="2 3">KK2020170</strain>
    </source>
</reference>
<sequence>MNSTLLNIFRFLILIILQVLIFNNINLFGYLNPYPYILFILLFPINGNKSSLLFFSFLLGLILDMFSNSGGIHAASATILAFVRPSLFKFSFGISYEYQTIKIVDKISSERITFLVTSVFIHHFVMFSLEYFRFSLILNVLLKTLLSTFFTVIVCLILIFLIKPNKR</sequence>
<keyword evidence="1" id="KW-1133">Transmembrane helix</keyword>
<accession>A0ABM7S191</accession>
<organism evidence="2 3">
    <name type="scientific">Flavobacterium okayamense</name>
    <dbReference type="NCBI Taxonomy" id="2830782"/>
    <lineage>
        <taxon>Bacteria</taxon>
        <taxon>Pseudomonadati</taxon>
        <taxon>Bacteroidota</taxon>
        <taxon>Flavobacteriia</taxon>
        <taxon>Flavobacteriales</taxon>
        <taxon>Flavobacteriaceae</taxon>
        <taxon>Flavobacterium</taxon>
    </lineage>
</organism>
<proteinExistence type="predicted"/>
<evidence type="ECO:0000313" key="3">
    <source>
        <dbReference type="Proteomes" id="UP000825258"/>
    </source>
</evidence>